<name>A0A553PL09_TIGCA</name>
<evidence type="ECO:0000256" key="6">
    <source>
        <dbReference type="SAM" id="MobiDB-lite"/>
    </source>
</evidence>
<comment type="caution">
    <text evidence="9">The sequence shown here is derived from an EMBL/GenBank/DDBJ whole genome shotgun (WGS) entry which is preliminary data.</text>
</comment>
<dbReference type="Pfam" id="PF08205">
    <property type="entry name" value="C2-set_2"/>
    <property type="match status" value="2"/>
</dbReference>
<protein>
    <recommendedName>
        <fullName evidence="8">Ig-like domain-containing protein</fullName>
    </recommendedName>
</protein>
<evidence type="ECO:0000256" key="4">
    <source>
        <dbReference type="ARBA" id="ARBA00023136"/>
    </source>
</evidence>
<evidence type="ECO:0000259" key="8">
    <source>
        <dbReference type="PROSITE" id="PS50835"/>
    </source>
</evidence>
<evidence type="ECO:0000256" key="3">
    <source>
        <dbReference type="ARBA" id="ARBA00022989"/>
    </source>
</evidence>
<feature type="compositionally biased region" description="Polar residues" evidence="6">
    <location>
        <begin position="245"/>
        <end position="255"/>
    </location>
</feature>
<sequence length="461" mass="50813">MGPIHHKVYLILAALLQVIDSLSNLSVRIPEYLQKGETADLTCSYNLGGDSLYSVKWYKGRHEFFRYMPHEVPPMKIFPVKGMKINVTASDQTRVVIEDVKTTFTGTYLCEVTVTPSYFALMQYANMTVIDFPDSGPTIKSERQQYQVGETAHLTCMAQQSSPPSQLAWYINGEPANEAYTRSVPIRDGVQALELIFPVTSNHFEKNKNLVTLKCLASISNFYWMSDEVQLLQEKPKYASVMENGGSSNDNSPVVKSSASAAASSDGLTGADFPDSGPTIKSERQQYQVGETAHLTCMAQQSSPPSQLAWYINGEPANEAYTRSVPIRDGVQALELIFPVTSNHFEKNKNLVTLKCLASISNFYWMSDEVQLLQEKPKYASVMENGGSSNDNSPVVKSSASAAASSDGLTGADLVSSSSTSSAFQARPWLTLYGLIATSKATRDLFSFFHSHFRRVDSLQP</sequence>
<feature type="signal peptide" evidence="7">
    <location>
        <begin position="1"/>
        <end position="21"/>
    </location>
</feature>
<dbReference type="FunFam" id="2.60.40.10:FF:000437">
    <property type="entry name" value="Beat-IIIc, isoform A"/>
    <property type="match status" value="1"/>
</dbReference>
<dbReference type="InterPro" id="IPR013783">
    <property type="entry name" value="Ig-like_fold"/>
</dbReference>
<dbReference type="InterPro" id="IPR013162">
    <property type="entry name" value="CD80_C2-set"/>
</dbReference>
<reference evidence="9 10" key="1">
    <citation type="journal article" date="2018" name="Nat. Ecol. Evol.">
        <title>Genomic signatures of mitonuclear coevolution across populations of Tigriopus californicus.</title>
        <authorList>
            <person name="Barreto F.S."/>
            <person name="Watson E.T."/>
            <person name="Lima T.G."/>
            <person name="Willett C.S."/>
            <person name="Edmands S."/>
            <person name="Li W."/>
            <person name="Burton R.S."/>
        </authorList>
    </citation>
    <scope>NUCLEOTIDE SEQUENCE [LARGE SCALE GENOMIC DNA]</scope>
    <source>
        <strain evidence="9 10">San Diego</strain>
    </source>
</reference>
<evidence type="ECO:0000256" key="7">
    <source>
        <dbReference type="SAM" id="SignalP"/>
    </source>
</evidence>
<feature type="domain" description="Ig-like" evidence="8">
    <location>
        <begin position="35"/>
        <end position="128"/>
    </location>
</feature>
<dbReference type="SUPFAM" id="SSF48726">
    <property type="entry name" value="Immunoglobulin"/>
    <property type="match status" value="3"/>
</dbReference>
<dbReference type="PROSITE" id="PS50835">
    <property type="entry name" value="IG_LIKE"/>
    <property type="match status" value="3"/>
</dbReference>
<dbReference type="InterPro" id="IPR007110">
    <property type="entry name" value="Ig-like_dom"/>
</dbReference>
<feature type="chain" id="PRO_5022228071" description="Ig-like domain-containing protein" evidence="7">
    <location>
        <begin position="22"/>
        <end position="461"/>
    </location>
</feature>
<gene>
    <name evidence="9" type="ORF">TCAL_08518</name>
</gene>
<comment type="subcellular location">
    <subcellularLocation>
        <location evidence="1">Membrane</location>
        <topology evidence="1">Single-pass membrane protein</topology>
    </subcellularLocation>
</comment>
<proteinExistence type="predicted"/>
<keyword evidence="7" id="KW-0732">Signal</keyword>
<dbReference type="InterPro" id="IPR036179">
    <property type="entry name" value="Ig-like_dom_sf"/>
</dbReference>
<dbReference type="Pfam" id="PF07686">
    <property type="entry name" value="V-set"/>
    <property type="match status" value="1"/>
</dbReference>
<dbReference type="InterPro" id="IPR013106">
    <property type="entry name" value="Ig_V-set"/>
</dbReference>
<evidence type="ECO:0000256" key="2">
    <source>
        <dbReference type="ARBA" id="ARBA00022692"/>
    </source>
</evidence>
<dbReference type="PANTHER" id="PTHR21261:SF15">
    <property type="entry name" value="BEATEN PATH IIIA, ISOFORM D-RELATED"/>
    <property type="match status" value="1"/>
</dbReference>
<dbReference type="GO" id="GO:0016020">
    <property type="term" value="C:membrane"/>
    <property type="evidence" value="ECO:0007669"/>
    <property type="project" value="UniProtKB-SubCell"/>
</dbReference>
<dbReference type="OMA" id="VWLVNDQ"/>
<dbReference type="Gene3D" id="2.60.40.10">
    <property type="entry name" value="Immunoglobulins"/>
    <property type="match status" value="3"/>
</dbReference>
<dbReference type="SMART" id="SM00409">
    <property type="entry name" value="IG"/>
    <property type="match status" value="3"/>
</dbReference>
<keyword evidence="2" id="KW-0812">Transmembrane</keyword>
<evidence type="ECO:0000313" key="9">
    <source>
        <dbReference type="EMBL" id="TRY78363.1"/>
    </source>
</evidence>
<dbReference type="EMBL" id="VCGU01000003">
    <property type="protein sequence ID" value="TRY78363.1"/>
    <property type="molecule type" value="Genomic_DNA"/>
</dbReference>
<dbReference type="AlphaFoldDB" id="A0A553PL09"/>
<keyword evidence="5" id="KW-1015">Disulfide bond</keyword>
<keyword evidence="4" id="KW-0472">Membrane</keyword>
<dbReference type="PANTHER" id="PTHR21261">
    <property type="entry name" value="BEAT PROTEIN"/>
    <property type="match status" value="1"/>
</dbReference>
<keyword evidence="3" id="KW-1133">Transmembrane helix</keyword>
<organism evidence="9 10">
    <name type="scientific">Tigriopus californicus</name>
    <name type="common">Marine copepod</name>
    <dbReference type="NCBI Taxonomy" id="6832"/>
    <lineage>
        <taxon>Eukaryota</taxon>
        <taxon>Metazoa</taxon>
        <taxon>Ecdysozoa</taxon>
        <taxon>Arthropoda</taxon>
        <taxon>Crustacea</taxon>
        <taxon>Multicrustacea</taxon>
        <taxon>Hexanauplia</taxon>
        <taxon>Copepoda</taxon>
        <taxon>Harpacticoida</taxon>
        <taxon>Harpacticidae</taxon>
        <taxon>Tigriopus</taxon>
    </lineage>
</organism>
<feature type="domain" description="Ig-like" evidence="8">
    <location>
        <begin position="137"/>
        <end position="173"/>
    </location>
</feature>
<feature type="domain" description="Ig-like" evidence="8">
    <location>
        <begin position="278"/>
        <end position="314"/>
    </location>
</feature>
<dbReference type="Proteomes" id="UP000318571">
    <property type="component" value="Chromosome 11"/>
</dbReference>
<evidence type="ECO:0000313" key="10">
    <source>
        <dbReference type="Proteomes" id="UP000318571"/>
    </source>
</evidence>
<evidence type="ECO:0000256" key="1">
    <source>
        <dbReference type="ARBA" id="ARBA00004167"/>
    </source>
</evidence>
<evidence type="ECO:0000256" key="5">
    <source>
        <dbReference type="ARBA" id="ARBA00023157"/>
    </source>
</evidence>
<feature type="region of interest" description="Disordered" evidence="6">
    <location>
        <begin position="242"/>
        <end position="280"/>
    </location>
</feature>
<accession>A0A553PL09</accession>
<dbReference type="InterPro" id="IPR003599">
    <property type="entry name" value="Ig_sub"/>
</dbReference>
<keyword evidence="10" id="KW-1185">Reference proteome</keyword>
<dbReference type="STRING" id="6832.A0A553PL09"/>